<gene>
    <name evidence="1" type="ORF">MRATA1EN22A_LOCUS19834</name>
</gene>
<proteinExistence type="predicted"/>
<reference evidence="1" key="1">
    <citation type="submission" date="2023-05" db="EMBL/GenBank/DDBJ databases">
        <authorList>
            <consortium name="ELIXIR-Norway"/>
        </authorList>
    </citation>
    <scope>NUCLEOTIDE SEQUENCE</scope>
</reference>
<protein>
    <submittedName>
        <fullName evidence="1">Uncharacterized protein</fullName>
    </submittedName>
</protein>
<sequence length="105" mass="11223">MGPYVKLGSAAQQAFLTKAWKTHRAAIVPPPCWALRVTGTLTRTWETLRSAQSSELGSLHHSAGSHESSISLAGSHEPSLSLTAVCACRCDSTNLSRPLLPRLCP</sequence>
<reference evidence="1" key="2">
    <citation type="submission" date="2025-03" db="EMBL/GenBank/DDBJ databases">
        <authorList>
            <consortium name="ELIXIR-Norway"/>
            <consortium name="Elixir Norway"/>
        </authorList>
    </citation>
    <scope>NUCLEOTIDE SEQUENCE</scope>
</reference>
<organism evidence="1 2">
    <name type="scientific">Rangifer tarandus platyrhynchus</name>
    <name type="common">Svalbard reindeer</name>
    <dbReference type="NCBI Taxonomy" id="3082113"/>
    <lineage>
        <taxon>Eukaryota</taxon>
        <taxon>Metazoa</taxon>
        <taxon>Chordata</taxon>
        <taxon>Craniata</taxon>
        <taxon>Vertebrata</taxon>
        <taxon>Euteleostomi</taxon>
        <taxon>Mammalia</taxon>
        <taxon>Eutheria</taxon>
        <taxon>Laurasiatheria</taxon>
        <taxon>Artiodactyla</taxon>
        <taxon>Ruminantia</taxon>
        <taxon>Pecora</taxon>
        <taxon>Cervidae</taxon>
        <taxon>Odocoileinae</taxon>
        <taxon>Rangifer</taxon>
    </lineage>
</organism>
<evidence type="ECO:0000313" key="1">
    <source>
        <dbReference type="EMBL" id="CAN0458128.1"/>
    </source>
</evidence>
<dbReference type="Proteomes" id="UP001162501">
    <property type="component" value="Chromosome 30"/>
</dbReference>
<name>A0AC59ZM17_RANTA</name>
<evidence type="ECO:0000313" key="2">
    <source>
        <dbReference type="Proteomes" id="UP001162501"/>
    </source>
</evidence>
<dbReference type="EMBL" id="OX596114">
    <property type="protein sequence ID" value="CAN0458128.1"/>
    <property type="molecule type" value="Genomic_DNA"/>
</dbReference>
<accession>A0AC59ZM17</accession>